<accession>A0AAJ1EUA4</accession>
<dbReference type="Gene3D" id="3.90.550.10">
    <property type="entry name" value="Spore Coat Polysaccharide Biosynthesis Protein SpsA, Chain A"/>
    <property type="match status" value="2"/>
</dbReference>
<feature type="domain" description="Glycosyltransferase 2-like" evidence="1">
    <location>
        <begin position="13"/>
        <end position="170"/>
    </location>
</feature>
<sequence length="625" mass="71321">MQDCLAPSSPQVSVVIPTYNRAGTLGRAITSVLSQTFPDLECIVVDDGSTDQTVALVEGFQDPRLWLLRLPVNKGGSHARNVGIQAARSDLVAFIDSDDEWLPQKLELQIRRLQGGADPKATVVYCLCYQRDGTTDRLTPHRTLIYEGDVFGHLLTGWHPPTASQFLVTRASLRELGGFDESLPCAHDYDLWLRLAEAHNHFAAVGELLVIKGENTGPQLSTDPAARLEGTRLLDRKWGPVIKRHLGSTGYRRWRAERDRLIKGFLRTRPNMYDTVSGKRVASWRWLLMLLRLLPWSRRYLIHGLVLLIWGPSAYDITWRAKKTLRRVLAELETWVVTGSLAWSGQKQVSAMIRVKDEEEFLYPAVKSIADYVEEIVLIDNGSTDRTPSIIQSLQREYPDKVVCYQYNQEVRRVGWESWEEASRSGGSSSPHLSAYFYNWCLRKCTKPYVLKWDGDMIATEAFSESMGTWRKSHKVFMTFTGVNVHPDGQHLMASKSTDRTELVSSLRLSAIPSWVTSLTYTYPEPRVFPRFRAKFDMGNKFTQRLCTPVSNGLRVSHRCYKVEKVCYLHLKFCKRQPYSGYSSELADIIASNVAIGQPLCPEWLDLLRRWRVEDGASRWEPMKV</sequence>
<dbReference type="AlphaFoldDB" id="A0AAJ1EUA4"/>
<dbReference type="SUPFAM" id="SSF53448">
    <property type="entry name" value="Nucleotide-diphospho-sugar transferases"/>
    <property type="match status" value="2"/>
</dbReference>
<protein>
    <submittedName>
        <fullName evidence="2">Glycosyltransferase family 2 protein</fullName>
    </submittedName>
</protein>
<dbReference type="CDD" id="cd00761">
    <property type="entry name" value="Glyco_tranf_GTA_type"/>
    <property type="match status" value="1"/>
</dbReference>
<organism evidence="2 3">
    <name type="scientific">Candidatus Methylomirabilis tolerans</name>
    <dbReference type="NCBI Taxonomy" id="3123416"/>
    <lineage>
        <taxon>Bacteria</taxon>
        <taxon>Candidatus Methylomirabilota</taxon>
        <taxon>Candidatus Methylomirabilia</taxon>
        <taxon>Candidatus Methylomirabilales</taxon>
        <taxon>Candidatus Methylomirabilaceae</taxon>
        <taxon>Candidatus Methylomirabilis</taxon>
    </lineage>
</organism>
<dbReference type="InterPro" id="IPR001173">
    <property type="entry name" value="Glyco_trans_2-like"/>
</dbReference>
<evidence type="ECO:0000259" key="1">
    <source>
        <dbReference type="Pfam" id="PF00535"/>
    </source>
</evidence>
<reference evidence="2 3" key="1">
    <citation type="journal article" date="2021" name="bioRxiv">
        <title>Unraveling nitrogen, sulfur and carbon metabolic pathways and microbial community transcriptional responses to substrate deprivation and toxicity stresses in a bioreactor mimicking anoxic brackish coastal sediment conditions.</title>
        <authorList>
            <person name="Martins P.D."/>
            <person name="Echeveste M.J."/>
            <person name="Arshad A."/>
            <person name="Kurth J."/>
            <person name="Ouboter H."/>
            <person name="Jetten M.S.M."/>
            <person name="Welte C.U."/>
        </authorList>
    </citation>
    <scope>NUCLEOTIDE SEQUENCE [LARGE SCALE GENOMIC DNA]</scope>
    <source>
        <strain evidence="2">MAG_38</strain>
    </source>
</reference>
<evidence type="ECO:0000313" key="3">
    <source>
        <dbReference type="Proteomes" id="UP001197609"/>
    </source>
</evidence>
<name>A0AAJ1EUA4_9BACT</name>
<dbReference type="GO" id="GO:0016757">
    <property type="term" value="F:glycosyltransferase activity"/>
    <property type="evidence" value="ECO:0007669"/>
    <property type="project" value="UniProtKB-KW"/>
</dbReference>
<dbReference type="Pfam" id="PF00535">
    <property type="entry name" value="Glycos_transf_2"/>
    <property type="match status" value="2"/>
</dbReference>
<dbReference type="PANTHER" id="PTHR43685">
    <property type="entry name" value="GLYCOSYLTRANSFERASE"/>
    <property type="match status" value="1"/>
</dbReference>
<proteinExistence type="predicted"/>
<dbReference type="Proteomes" id="UP001197609">
    <property type="component" value="Unassembled WGS sequence"/>
</dbReference>
<dbReference type="InterPro" id="IPR029044">
    <property type="entry name" value="Nucleotide-diphossugar_trans"/>
</dbReference>
<dbReference type="InterPro" id="IPR050834">
    <property type="entry name" value="Glycosyltransf_2"/>
</dbReference>
<evidence type="ECO:0000313" key="2">
    <source>
        <dbReference type="EMBL" id="MBZ0161009.1"/>
    </source>
</evidence>
<comment type="caution">
    <text evidence="2">The sequence shown here is derived from an EMBL/GenBank/DDBJ whole genome shotgun (WGS) entry which is preliminary data.</text>
</comment>
<dbReference type="PANTHER" id="PTHR43685:SF2">
    <property type="entry name" value="GLYCOSYLTRANSFERASE 2-LIKE DOMAIN-CONTAINING PROTEIN"/>
    <property type="match status" value="1"/>
</dbReference>
<dbReference type="EMBL" id="JAIOIU010000163">
    <property type="protein sequence ID" value="MBZ0161009.1"/>
    <property type="molecule type" value="Genomic_DNA"/>
</dbReference>
<feature type="domain" description="Glycosyltransferase 2-like" evidence="1">
    <location>
        <begin position="351"/>
        <end position="404"/>
    </location>
</feature>
<gene>
    <name evidence="2" type="ORF">K8G79_12905</name>
</gene>